<reference evidence="2" key="1">
    <citation type="journal article" date="2019" name="Int. J. Syst. Evol. Microbiol.">
        <title>The Global Catalogue of Microorganisms (GCM) 10K type strain sequencing project: providing services to taxonomists for standard genome sequencing and annotation.</title>
        <authorList>
            <consortium name="The Broad Institute Genomics Platform"/>
            <consortium name="The Broad Institute Genome Sequencing Center for Infectious Disease"/>
            <person name="Wu L."/>
            <person name="Ma J."/>
        </authorList>
    </citation>
    <scope>NUCLEOTIDE SEQUENCE [LARGE SCALE GENOMIC DNA]</scope>
    <source>
        <strain evidence="2">JCM 17923</strain>
    </source>
</reference>
<evidence type="ECO:0008006" key="3">
    <source>
        <dbReference type="Google" id="ProtNLM"/>
    </source>
</evidence>
<evidence type="ECO:0000313" key="1">
    <source>
        <dbReference type="EMBL" id="GAA4353067.1"/>
    </source>
</evidence>
<keyword evidence="2" id="KW-1185">Reference proteome</keyword>
<dbReference type="Proteomes" id="UP001501153">
    <property type="component" value="Unassembled WGS sequence"/>
</dbReference>
<gene>
    <name evidence="1" type="ORF">GCM10023185_13320</name>
</gene>
<name>A0ABP8I865_9BACT</name>
<evidence type="ECO:0000313" key="2">
    <source>
        <dbReference type="Proteomes" id="UP001501153"/>
    </source>
</evidence>
<protein>
    <recommendedName>
        <fullName evidence="3">TerB family tellurite resistance protein</fullName>
    </recommendedName>
</protein>
<proteinExistence type="predicted"/>
<dbReference type="RefSeq" id="WP_345235032.1">
    <property type="nucleotide sequence ID" value="NZ_BAABGZ010000013.1"/>
</dbReference>
<dbReference type="EMBL" id="BAABGZ010000013">
    <property type="protein sequence ID" value="GAA4353067.1"/>
    <property type="molecule type" value="Genomic_DNA"/>
</dbReference>
<comment type="caution">
    <text evidence="1">The sequence shown here is derived from an EMBL/GenBank/DDBJ whole genome shotgun (WGS) entry which is preliminary data.</text>
</comment>
<accession>A0ABP8I865</accession>
<organism evidence="1 2">
    <name type="scientific">Hymenobacter saemangeumensis</name>
    <dbReference type="NCBI Taxonomy" id="1084522"/>
    <lineage>
        <taxon>Bacteria</taxon>
        <taxon>Pseudomonadati</taxon>
        <taxon>Bacteroidota</taxon>
        <taxon>Cytophagia</taxon>
        <taxon>Cytophagales</taxon>
        <taxon>Hymenobacteraceae</taxon>
        <taxon>Hymenobacter</taxon>
    </lineage>
</organism>
<sequence>MNIFQKTRGLLAAALTMLSGVGAHIKPAVKVVNLIKEAVDNPAFDLVVNITATPWDNITLQKLRAALYAAIKLLSDVGHHQSGPEALAHLVKSLRDAPAPLQSAMYSKLASTVATKLSGGVLTEVEADTLVQLHYAQTKLTA</sequence>